<gene>
    <name evidence="2" type="ORF">FH607_030330</name>
</gene>
<dbReference type="GO" id="GO:0009307">
    <property type="term" value="P:DNA restriction-modification system"/>
    <property type="evidence" value="ECO:0007669"/>
    <property type="project" value="InterPro"/>
</dbReference>
<proteinExistence type="predicted"/>
<organism evidence="2 3">
    <name type="scientific">Streptomyces mimosae</name>
    <dbReference type="NCBI Taxonomy" id="2586635"/>
    <lineage>
        <taxon>Bacteria</taxon>
        <taxon>Bacillati</taxon>
        <taxon>Actinomycetota</taxon>
        <taxon>Actinomycetes</taxon>
        <taxon>Kitasatosporales</taxon>
        <taxon>Streptomycetaceae</taxon>
        <taxon>Streptomyces</taxon>
    </lineage>
</organism>
<keyword evidence="3" id="KW-1185">Reference proteome</keyword>
<evidence type="ECO:0000313" key="3">
    <source>
        <dbReference type="Proteomes" id="UP000314251"/>
    </source>
</evidence>
<dbReference type="GO" id="GO:0004519">
    <property type="term" value="F:endonuclease activity"/>
    <property type="evidence" value="ECO:0007669"/>
    <property type="project" value="InterPro"/>
</dbReference>
<comment type="caution">
    <text evidence="2">The sequence shown here is derived from an EMBL/GenBank/DDBJ whole genome shotgun (WGS) entry which is preliminary data.</text>
</comment>
<feature type="domain" description="Restriction endonuclease type IV Mrr" evidence="1">
    <location>
        <begin position="460"/>
        <end position="568"/>
    </location>
</feature>
<evidence type="ECO:0000313" key="2">
    <source>
        <dbReference type="EMBL" id="KAB8157452.1"/>
    </source>
</evidence>
<dbReference type="EMBL" id="VDLY02000033">
    <property type="protein sequence ID" value="KAB8157452.1"/>
    <property type="molecule type" value="Genomic_DNA"/>
</dbReference>
<accession>A0A5N5ZNK7</accession>
<dbReference type="AlphaFoldDB" id="A0A5N5ZNK7"/>
<dbReference type="Pfam" id="PF04471">
    <property type="entry name" value="Mrr_cat"/>
    <property type="match status" value="1"/>
</dbReference>
<name>A0A5N5ZNK7_9ACTN</name>
<reference evidence="2" key="1">
    <citation type="submission" date="2019-10" db="EMBL/GenBank/DDBJ databases">
        <title>Nonomuraea sp. nov., isolated from Phyllanthus amarus.</title>
        <authorList>
            <person name="Klykleung N."/>
            <person name="Tanasupawat S."/>
        </authorList>
    </citation>
    <scope>NUCLEOTIDE SEQUENCE [LARGE SCALE GENOMIC DNA]</scope>
    <source>
        <strain evidence="2">3MP-10</strain>
    </source>
</reference>
<protein>
    <recommendedName>
        <fullName evidence="1">Restriction endonuclease type IV Mrr domain-containing protein</fullName>
    </recommendedName>
</protein>
<sequence>MMKPDHIRAASSRQVTTSDVTSLAIQRNKWMCQASSAPNLVCGKDDMFPHTLELIRMIGNGEAVDLDAHPILSSGESSRTWRQYSYALGQMGLIQNRRGVLRLTSDGSELLADESPSRLASLMADRIRLFAEVLGLLTREPMTVEEVNAALVESYNLDWKTVNNTRLRMTWLEVLGMVEWLGERKQSATPDGRKLYSTCDIVTPSALVVHESGEVIDIPKAPEEIAALLEQLATNKGAHEARKTYNIWVPSPKEDPNKIENLRTCIAAAADQIEKDALLKFIAERFGLKRSSADSMLPFMRAAGLLQEVRRGVFSATPAAKAWLESGSDIDFIRILHANMKFVGELVRTVKITAPRSDVYREGIKYGLNKEKVRWLTAFMIESGLIVETSWSSVQATATGLSLIETLPLAEPRTPEVTTELESAPELTAQESSEPDEVSLIMESLIRTSVDPSAGNGSPGTAFEGCIEDAFRYMGFRTQRISGPGDTDIFVQWSDSSGSLRTAIVDGKSTSSGRVSHSNVSDVAIDMHKEKRSAEYVAIVAPTFSGNTIKNIAQKKQWALITADELSQVVSSSEALGLRPADVGILFEVPDGLSRLAGLIEARQRELDILTLVISRLKFESETEEAVSARDISLIERGSQLAPNIDELLETFRLFDHFDSDIVRSIEDAPDPRYATYRIGDVRPAAKRLRALAAAIERGL</sequence>
<dbReference type="InterPro" id="IPR007560">
    <property type="entry name" value="Restrct_endonuc_IV_Mrr"/>
</dbReference>
<dbReference type="Proteomes" id="UP000314251">
    <property type="component" value="Unassembled WGS sequence"/>
</dbReference>
<dbReference type="OrthoDB" id="2015788at2"/>
<dbReference type="GO" id="GO:0003677">
    <property type="term" value="F:DNA binding"/>
    <property type="evidence" value="ECO:0007669"/>
    <property type="project" value="InterPro"/>
</dbReference>
<evidence type="ECO:0000259" key="1">
    <source>
        <dbReference type="Pfam" id="PF04471"/>
    </source>
</evidence>